<proteinExistence type="predicted"/>
<evidence type="ECO:0000256" key="1">
    <source>
        <dbReference type="SAM" id="MobiDB-lite"/>
    </source>
</evidence>
<dbReference type="PaxDb" id="39947-A0A0P0WKC5"/>
<accession>A0A0P0WKC5</accession>
<dbReference type="Proteomes" id="UP000059680">
    <property type="component" value="Chromosome 5"/>
</dbReference>
<evidence type="ECO:0000313" key="3">
    <source>
        <dbReference type="Proteomes" id="UP000059680"/>
    </source>
</evidence>
<organism evidence="2 3">
    <name type="scientific">Oryza sativa subsp. japonica</name>
    <name type="common">Rice</name>
    <dbReference type="NCBI Taxonomy" id="39947"/>
    <lineage>
        <taxon>Eukaryota</taxon>
        <taxon>Viridiplantae</taxon>
        <taxon>Streptophyta</taxon>
        <taxon>Embryophyta</taxon>
        <taxon>Tracheophyta</taxon>
        <taxon>Spermatophyta</taxon>
        <taxon>Magnoliopsida</taxon>
        <taxon>Liliopsida</taxon>
        <taxon>Poales</taxon>
        <taxon>Poaceae</taxon>
        <taxon>BOP clade</taxon>
        <taxon>Oryzoideae</taxon>
        <taxon>Oryzeae</taxon>
        <taxon>Oryzinae</taxon>
        <taxon>Oryza</taxon>
        <taxon>Oryza sativa</taxon>
    </lineage>
</organism>
<reference evidence="2 3" key="2">
    <citation type="journal article" date="2013" name="Plant Cell Physiol.">
        <title>Rice Annotation Project Database (RAP-DB): an integrative and interactive database for rice genomics.</title>
        <authorList>
            <person name="Sakai H."/>
            <person name="Lee S.S."/>
            <person name="Tanaka T."/>
            <person name="Numa H."/>
            <person name="Kim J."/>
            <person name="Kawahara Y."/>
            <person name="Wakimoto H."/>
            <person name="Yang C.C."/>
            <person name="Iwamoto M."/>
            <person name="Abe T."/>
            <person name="Yamada Y."/>
            <person name="Muto A."/>
            <person name="Inokuchi H."/>
            <person name="Ikemura T."/>
            <person name="Matsumoto T."/>
            <person name="Sasaki T."/>
            <person name="Itoh T."/>
        </authorList>
    </citation>
    <scope>NUCLEOTIDE SEQUENCE [LARGE SCALE GENOMIC DNA]</scope>
    <source>
        <strain evidence="3">cv. Nipponbare</strain>
    </source>
</reference>
<reference evidence="2 3" key="3">
    <citation type="journal article" date="2013" name="Rice">
        <title>Improvement of the Oryza sativa Nipponbare reference genome using next generation sequence and optical map data.</title>
        <authorList>
            <person name="Kawahara Y."/>
            <person name="de la Bastide M."/>
            <person name="Hamilton J.P."/>
            <person name="Kanamori H."/>
            <person name="McCombie W.R."/>
            <person name="Ouyang S."/>
            <person name="Schwartz D.C."/>
            <person name="Tanaka T."/>
            <person name="Wu J."/>
            <person name="Zhou S."/>
            <person name="Childs K.L."/>
            <person name="Davidson R.M."/>
            <person name="Lin H."/>
            <person name="Quesada-Ocampo L."/>
            <person name="Vaillancourt B."/>
            <person name="Sakai H."/>
            <person name="Lee S.S."/>
            <person name="Kim J."/>
            <person name="Numa H."/>
            <person name="Itoh T."/>
            <person name="Buell C.R."/>
            <person name="Matsumoto T."/>
        </authorList>
    </citation>
    <scope>NUCLEOTIDE SEQUENCE [LARGE SCALE GENOMIC DNA]</scope>
    <source>
        <strain evidence="3">cv. Nipponbare</strain>
    </source>
</reference>
<name>A0A0P0WKC5_ORYSJ</name>
<evidence type="ECO:0000313" key="2">
    <source>
        <dbReference type="EMBL" id="BAS93253.1"/>
    </source>
</evidence>
<gene>
    <name evidence="2" type="ordered locus">Os05g0304450</name>
    <name evidence="2" type="ORF">OSNPB_050304450</name>
</gene>
<protein>
    <submittedName>
        <fullName evidence="2">Os05g0304450 protein</fullName>
    </submittedName>
</protein>
<reference evidence="3" key="1">
    <citation type="journal article" date="2005" name="Nature">
        <title>The map-based sequence of the rice genome.</title>
        <authorList>
            <consortium name="International rice genome sequencing project (IRGSP)"/>
            <person name="Matsumoto T."/>
            <person name="Wu J."/>
            <person name="Kanamori H."/>
            <person name="Katayose Y."/>
            <person name="Fujisawa M."/>
            <person name="Namiki N."/>
            <person name="Mizuno H."/>
            <person name="Yamamoto K."/>
            <person name="Antonio B.A."/>
            <person name="Baba T."/>
            <person name="Sakata K."/>
            <person name="Nagamura Y."/>
            <person name="Aoki H."/>
            <person name="Arikawa K."/>
            <person name="Arita K."/>
            <person name="Bito T."/>
            <person name="Chiden Y."/>
            <person name="Fujitsuka N."/>
            <person name="Fukunaka R."/>
            <person name="Hamada M."/>
            <person name="Harada C."/>
            <person name="Hayashi A."/>
            <person name="Hijishita S."/>
            <person name="Honda M."/>
            <person name="Hosokawa S."/>
            <person name="Ichikawa Y."/>
            <person name="Idonuma A."/>
            <person name="Iijima M."/>
            <person name="Ikeda M."/>
            <person name="Ikeno M."/>
            <person name="Ito K."/>
            <person name="Ito S."/>
            <person name="Ito T."/>
            <person name="Ito Y."/>
            <person name="Ito Y."/>
            <person name="Iwabuchi A."/>
            <person name="Kamiya K."/>
            <person name="Karasawa W."/>
            <person name="Kurita K."/>
            <person name="Katagiri S."/>
            <person name="Kikuta A."/>
            <person name="Kobayashi H."/>
            <person name="Kobayashi N."/>
            <person name="Machita K."/>
            <person name="Maehara T."/>
            <person name="Masukawa M."/>
            <person name="Mizubayashi T."/>
            <person name="Mukai Y."/>
            <person name="Nagasaki H."/>
            <person name="Nagata Y."/>
            <person name="Naito S."/>
            <person name="Nakashima M."/>
            <person name="Nakama Y."/>
            <person name="Nakamichi Y."/>
            <person name="Nakamura M."/>
            <person name="Meguro A."/>
            <person name="Negishi M."/>
            <person name="Ohta I."/>
            <person name="Ohta T."/>
            <person name="Okamoto M."/>
            <person name="Ono N."/>
            <person name="Saji S."/>
            <person name="Sakaguchi M."/>
            <person name="Sakai K."/>
            <person name="Shibata M."/>
            <person name="Shimokawa T."/>
            <person name="Song J."/>
            <person name="Takazaki Y."/>
            <person name="Terasawa K."/>
            <person name="Tsugane M."/>
            <person name="Tsuji K."/>
            <person name="Ueda S."/>
            <person name="Waki K."/>
            <person name="Yamagata H."/>
            <person name="Yamamoto M."/>
            <person name="Yamamoto S."/>
            <person name="Yamane H."/>
            <person name="Yoshiki S."/>
            <person name="Yoshihara R."/>
            <person name="Yukawa K."/>
            <person name="Zhong H."/>
            <person name="Yano M."/>
            <person name="Yuan Q."/>
            <person name="Ouyang S."/>
            <person name="Liu J."/>
            <person name="Jones K.M."/>
            <person name="Gansberger K."/>
            <person name="Moffat K."/>
            <person name="Hill J."/>
            <person name="Bera J."/>
            <person name="Fadrosh D."/>
            <person name="Jin S."/>
            <person name="Johri S."/>
            <person name="Kim M."/>
            <person name="Overton L."/>
            <person name="Reardon M."/>
            <person name="Tsitrin T."/>
            <person name="Vuong H."/>
            <person name="Weaver B."/>
            <person name="Ciecko A."/>
            <person name="Tallon L."/>
            <person name="Jackson J."/>
            <person name="Pai G."/>
            <person name="Aken S.V."/>
            <person name="Utterback T."/>
            <person name="Reidmuller S."/>
            <person name="Feldblyum T."/>
            <person name="Hsiao J."/>
            <person name="Zismann V."/>
            <person name="Iobst S."/>
            <person name="de Vazeille A.R."/>
            <person name="Buell C.R."/>
            <person name="Ying K."/>
            <person name="Li Y."/>
            <person name="Lu T."/>
            <person name="Huang Y."/>
            <person name="Zhao Q."/>
            <person name="Feng Q."/>
            <person name="Zhang L."/>
            <person name="Zhu J."/>
            <person name="Weng Q."/>
            <person name="Mu J."/>
            <person name="Lu Y."/>
            <person name="Fan D."/>
            <person name="Liu Y."/>
            <person name="Guan J."/>
            <person name="Zhang Y."/>
            <person name="Yu S."/>
            <person name="Liu X."/>
            <person name="Zhang Y."/>
            <person name="Hong G."/>
            <person name="Han B."/>
            <person name="Choisne N."/>
            <person name="Demange N."/>
            <person name="Orjeda G."/>
            <person name="Samain S."/>
            <person name="Cattolico L."/>
            <person name="Pelletier E."/>
            <person name="Couloux A."/>
            <person name="Segurens B."/>
            <person name="Wincker P."/>
            <person name="D'Hont A."/>
            <person name="Scarpelli C."/>
            <person name="Weissenbach J."/>
            <person name="Salanoubat M."/>
            <person name="Quetier F."/>
            <person name="Yu Y."/>
            <person name="Kim H.R."/>
            <person name="Rambo T."/>
            <person name="Currie J."/>
            <person name="Collura K."/>
            <person name="Luo M."/>
            <person name="Yang T."/>
            <person name="Ammiraju J.S.S."/>
            <person name="Engler F."/>
            <person name="Soderlund C."/>
            <person name="Wing R.A."/>
            <person name="Palmer L.E."/>
            <person name="de la Bastide M."/>
            <person name="Spiegel L."/>
            <person name="Nascimento L."/>
            <person name="Zutavern T."/>
            <person name="O'Shaughnessy A."/>
            <person name="Dike S."/>
            <person name="Dedhia N."/>
            <person name="Preston R."/>
            <person name="Balija V."/>
            <person name="McCombie W.R."/>
            <person name="Chow T."/>
            <person name="Chen H."/>
            <person name="Chung M."/>
            <person name="Chen C."/>
            <person name="Shaw J."/>
            <person name="Wu H."/>
            <person name="Hsiao K."/>
            <person name="Chao Y."/>
            <person name="Chu M."/>
            <person name="Cheng C."/>
            <person name="Hour A."/>
            <person name="Lee P."/>
            <person name="Lin S."/>
            <person name="Lin Y."/>
            <person name="Liou J."/>
            <person name="Liu S."/>
            <person name="Hsing Y."/>
            <person name="Raghuvanshi S."/>
            <person name="Mohanty A."/>
            <person name="Bharti A.K."/>
            <person name="Gaur A."/>
            <person name="Gupta V."/>
            <person name="Kumar D."/>
            <person name="Ravi V."/>
            <person name="Vij S."/>
            <person name="Kapur A."/>
            <person name="Khurana P."/>
            <person name="Khurana P."/>
            <person name="Khurana J.P."/>
            <person name="Tyagi A.K."/>
            <person name="Gaikwad K."/>
            <person name="Singh A."/>
            <person name="Dalal V."/>
            <person name="Srivastava S."/>
            <person name="Dixit A."/>
            <person name="Pal A.K."/>
            <person name="Ghazi I.A."/>
            <person name="Yadav M."/>
            <person name="Pandit A."/>
            <person name="Bhargava A."/>
            <person name="Sureshbabu K."/>
            <person name="Batra K."/>
            <person name="Sharma T.R."/>
            <person name="Mohapatra T."/>
            <person name="Singh N.K."/>
            <person name="Messing J."/>
            <person name="Nelson A.B."/>
            <person name="Fuks G."/>
            <person name="Kavchok S."/>
            <person name="Keizer G."/>
            <person name="Linton E."/>
            <person name="Llaca V."/>
            <person name="Song R."/>
            <person name="Tanyolac B."/>
            <person name="Young S."/>
            <person name="Ho-Il K."/>
            <person name="Hahn J.H."/>
            <person name="Sangsakoo G."/>
            <person name="Vanavichit A."/>
            <person name="de Mattos Luiz.A.T."/>
            <person name="Zimmer P.D."/>
            <person name="Malone G."/>
            <person name="Dellagostin O."/>
            <person name="de Oliveira A.C."/>
            <person name="Bevan M."/>
            <person name="Bancroft I."/>
            <person name="Minx P."/>
            <person name="Cordum H."/>
            <person name="Wilson R."/>
            <person name="Cheng Z."/>
            <person name="Jin W."/>
            <person name="Jiang J."/>
            <person name="Leong S.A."/>
            <person name="Iwama H."/>
            <person name="Gojobori T."/>
            <person name="Itoh T."/>
            <person name="Niimura Y."/>
            <person name="Fujii Y."/>
            <person name="Habara T."/>
            <person name="Sakai H."/>
            <person name="Sato Y."/>
            <person name="Wilson G."/>
            <person name="Kumar K."/>
            <person name="McCouch S."/>
            <person name="Juretic N."/>
            <person name="Hoen D."/>
            <person name="Wright S."/>
            <person name="Bruskiewich R."/>
            <person name="Bureau T."/>
            <person name="Miyao A."/>
            <person name="Hirochika H."/>
            <person name="Nishikawa T."/>
            <person name="Kadowaki K."/>
            <person name="Sugiura M."/>
            <person name="Burr B."/>
            <person name="Sasaki T."/>
        </authorList>
    </citation>
    <scope>NUCLEOTIDE SEQUENCE [LARGE SCALE GENOMIC DNA]</scope>
    <source>
        <strain evidence="3">cv. Nipponbare</strain>
    </source>
</reference>
<dbReference type="InParanoid" id="A0A0P0WKC5"/>
<sequence length="122" mass="13645">MTAVQRRSRLAPAHRPDNASPNETDATKRLLRAAVAEHFLDAAKLNPNDGVLFRFLGHYYASAVRSERLRTDPQAPDLTALSSLHLLRRRRAQERIDDDETAVEPLSLAPFPISPICRAHQG</sequence>
<dbReference type="EMBL" id="AP014961">
    <property type="protein sequence ID" value="BAS93253.1"/>
    <property type="molecule type" value="Genomic_DNA"/>
</dbReference>
<keyword evidence="3" id="KW-1185">Reference proteome</keyword>
<feature type="region of interest" description="Disordered" evidence="1">
    <location>
        <begin position="1"/>
        <end position="26"/>
    </location>
</feature>
<dbReference type="AlphaFoldDB" id="A0A0P0WKC5"/>